<dbReference type="EMBL" id="CANHGI010000005">
    <property type="protein sequence ID" value="CAI5451832.1"/>
    <property type="molecule type" value="Genomic_DNA"/>
</dbReference>
<feature type="chain" id="PRO_5040134858" evidence="1">
    <location>
        <begin position="20"/>
        <end position="170"/>
    </location>
</feature>
<sequence>MLIFLVLPTLAIACGPGTGQLAQTATFTYEIVPPVMYTWAASLSNGQISEAYAAQVAKSDVQSAVNAVLTANSIPTTDLALTLNFFPPNTPLVTTCPATASETSQFFTQGGLVLYNCSNTNSAYSITQTVKVTAIQQIYESQWQTLNSQIQDNLNAKRGTLFLSSSYILA</sequence>
<gene>
    <name evidence="2" type="ORF">CAMP_LOCUS14469</name>
</gene>
<reference evidence="2" key="1">
    <citation type="submission" date="2022-11" db="EMBL/GenBank/DDBJ databases">
        <authorList>
            <person name="Kikuchi T."/>
        </authorList>
    </citation>
    <scope>NUCLEOTIDE SEQUENCE</scope>
    <source>
        <strain evidence="2">PS1010</strain>
    </source>
</reference>
<evidence type="ECO:0000313" key="3">
    <source>
        <dbReference type="Proteomes" id="UP001152747"/>
    </source>
</evidence>
<protein>
    <submittedName>
        <fullName evidence="2">Uncharacterized protein</fullName>
    </submittedName>
</protein>
<dbReference type="Proteomes" id="UP001152747">
    <property type="component" value="Unassembled WGS sequence"/>
</dbReference>
<keyword evidence="3" id="KW-1185">Reference proteome</keyword>
<organism evidence="2 3">
    <name type="scientific">Caenorhabditis angaria</name>
    <dbReference type="NCBI Taxonomy" id="860376"/>
    <lineage>
        <taxon>Eukaryota</taxon>
        <taxon>Metazoa</taxon>
        <taxon>Ecdysozoa</taxon>
        <taxon>Nematoda</taxon>
        <taxon>Chromadorea</taxon>
        <taxon>Rhabditida</taxon>
        <taxon>Rhabditina</taxon>
        <taxon>Rhabditomorpha</taxon>
        <taxon>Rhabditoidea</taxon>
        <taxon>Rhabditidae</taxon>
        <taxon>Peloderinae</taxon>
        <taxon>Caenorhabditis</taxon>
    </lineage>
</organism>
<name>A0A9P1IV63_9PELO</name>
<keyword evidence="1" id="KW-0732">Signal</keyword>
<evidence type="ECO:0000256" key="1">
    <source>
        <dbReference type="SAM" id="SignalP"/>
    </source>
</evidence>
<comment type="caution">
    <text evidence="2">The sequence shown here is derived from an EMBL/GenBank/DDBJ whole genome shotgun (WGS) entry which is preliminary data.</text>
</comment>
<accession>A0A9P1IV63</accession>
<evidence type="ECO:0000313" key="2">
    <source>
        <dbReference type="EMBL" id="CAI5451832.1"/>
    </source>
</evidence>
<feature type="signal peptide" evidence="1">
    <location>
        <begin position="1"/>
        <end position="19"/>
    </location>
</feature>
<proteinExistence type="predicted"/>
<dbReference type="OrthoDB" id="5816070at2759"/>
<dbReference type="AlphaFoldDB" id="A0A9P1IV63"/>